<dbReference type="NCBIfam" id="TIGR00177">
    <property type="entry name" value="molyb_syn"/>
    <property type="match status" value="1"/>
</dbReference>
<dbReference type="InterPro" id="IPR008136">
    <property type="entry name" value="CinA_C"/>
</dbReference>
<dbReference type="Pfam" id="PF02464">
    <property type="entry name" value="CinA"/>
    <property type="match status" value="1"/>
</dbReference>
<dbReference type="PIRSF" id="PIRSF006728">
    <property type="entry name" value="CinA"/>
    <property type="match status" value="1"/>
</dbReference>
<dbReference type="InterPro" id="IPR036425">
    <property type="entry name" value="MoaB/Mog-like_dom_sf"/>
</dbReference>
<dbReference type="CDD" id="cd00885">
    <property type="entry name" value="cinA"/>
    <property type="match status" value="1"/>
</dbReference>
<dbReference type="STRING" id="1562970.ING2E5B_1022"/>
<dbReference type="Proteomes" id="UP000032417">
    <property type="component" value="Chromosome 1"/>
</dbReference>
<dbReference type="Gene3D" id="3.90.950.20">
    <property type="entry name" value="CinA-like"/>
    <property type="match status" value="1"/>
</dbReference>
<dbReference type="HOGENOM" id="CLU_030805_9_2_10"/>
<dbReference type="AlphaFoldDB" id="A0A098BYM3"/>
<dbReference type="SUPFAM" id="SSF53218">
    <property type="entry name" value="Molybdenum cofactor biosynthesis proteins"/>
    <property type="match status" value="1"/>
</dbReference>
<dbReference type="HAMAP" id="MF_00226_B">
    <property type="entry name" value="CinA_B"/>
    <property type="match status" value="1"/>
</dbReference>
<dbReference type="PATRIC" id="fig|1562970.3.peg.1009"/>
<dbReference type="NCBIfam" id="TIGR00199">
    <property type="entry name" value="PncC_domain"/>
    <property type="match status" value="1"/>
</dbReference>
<reference evidence="3 4" key="1">
    <citation type="submission" date="2014-08" db="EMBL/GenBank/DDBJ databases">
        <authorList>
            <person name="Wibberg D."/>
        </authorList>
    </citation>
    <scope>NUCLEOTIDE SEQUENCE [LARGE SCALE GENOMIC DNA]</scope>
    <source>
        <strain evidence="4">ING2-E5B</strain>
    </source>
</reference>
<dbReference type="InterPro" id="IPR001453">
    <property type="entry name" value="MoaB/Mog_dom"/>
</dbReference>
<dbReference type="PANTHER" id="PTHR13939">
    <property type="entry name" value="NICOTINAMIDE-NUCLEOTIDE AMIDOHYDROLASE PNCC"/>
    <property type="match status" value="1"/>
</dbReference>
<evidence type="ECO:0000256" key="1">
    <source>
        <dbReference type="HAMAP-Rule" id="MF_00226"/>
    </source>
</evidence>
<gene>
    <name evidence="3" type="ORF">ING2E5B_1022</name>
</gene>
<dbReference type="KEGG" id="pbt:ING2E5B_1022"/>
<dbReference type="Gene3D" id="3.40.980.10">
    <property type="entry name" value="MoaB/Mog-like domain"/>
    <property type="match status" value="1"/>
</dbReference>
<feature type="domain" description="MoaB/Mog" evidence="2">
    <location>
        <begin position="4"/>
        <end position="171"/>
    </location>
</feature>
<dbReference type="NCBIfam" id="TIGR00200">
    <property type="entry name" value="cinA_nterm"/>
    <property type="match status" value="1"/>
</dbReference>
<keyword evidence="4" id="KW-1185">Reference proteome</keyword>
<dbReference type="SMART" id="SM00852">
    <property type="entry name" value="MoCF_biosynth"/>
    <property type="match status" value="1"/>
</dbReference>
<dbReference type="SUPFAM" id="SSF142433">
    <property type="entry name" value="CinA-like"/>
    <property type="match status" value="1"/>
</dbReference>
<proteinExistence type="inferred from homology"/>
<dbReference type="InterPro" id="IPR036653">
    <property type="entry name" value="CinA-like_C"/>
</dbReference>
<dbReference type="InterPro" id="IPR050101">
    <property type="entry name" value="CinA"/>
</dbReference>
<dbReference type="EMBL" id="LN515532">
    <property type="protein sequence ID" value="CEA15775.1"/>
    <property type="molecule type" value="Genomic_DNA"/>
</dbReference>
<name>A0A098BYM3_9BACT</name>
<dbReference type="InterPro" id="IPR008135">
    <property type="entry name" value="Competence-induced_CinA"/>
</dbReference>
<accession>A0A098BYM3</accession>
<protein>
    <recommendedName>
        <fullName evidence="1">CinA-like protein</fullName>
    </recommendedName>
</protein>
<comment type="similarity">
    <text evidence="1">Belongs to the CinA family.</text>
</comment>
<evidence type="ECO:0000313" key="3">
    <source>
        <dbReference type="EMBL" id="CEA15775.1"/>
    </source>
</evidence>
<dbReference type="PANTHER" id="PTHR13939:SF0">
    <property type="entry name" value="NMN AMIDOHYDROLASE-LIKE PROTEIN YFAY"/>
    <property type="match status" value="1"/>
</dbReference>
<evidence type="ECO:0000313" key="4">
    <source>
        <dbReference type="Proteomes" id="UP000032417"/>
    </source>
</evidence>
<organism evidence="3 4">
    <name type="scientific">Fermentimonas caenicola</name>
    <dbReference type="NCBI Taxonomy" id="1562970"/>
    <lineage>
        <taxon>Bacteria</taxon>
        <taxon>Pseudomonadati</taxon>
        <taxon>Bacteroidota</taxon>
        <taxon>Bacteroidia</taxon>
        <taxon>Bacteroidales</taxon>
        <taxon>Dysgonomonadaceae</taxon>
        <taxon>Fermentimonas</taxon>
    </lineage>
</organism>
<dbReference type="OrthoDB" id="9801454at2"/>
<dbReference type="Pfam" id="PF00994">
    <property type="entry name" value="MoCF_biosynth"/>
    <property type="match status" value="1"/>
</dbReference>
<evidence type="ECO:0000259" key="2">
    <source>
        <dbReference type="SMART" id="SM00852"/>
    </source>
</evidence>
<sequence>MKSEIITIGDELLIGQIVDTNAAWMARELTQSGFDIAAITSVGDQSDSIVKAIDNAFERAEILLLTGGVGPTNDDITKHTLCQYFHTALEFNDEVLQNIETIFLRRNIPLNHLTRKQAYVPANCTVIQNKLGTAPILWFEKDGKVLISMPGVPFEMENAMCDEIIPRLQERFQITEYLSRSCIVTGISESALATQLAEYELELPKGFSLAYLPSLGYIRLRLSVWGEEHKVELKLQARKLKKLLGLNIVSKGAKMPEEILGGKLRKKNLTLSTAESCTGGFISHKITTVPGSSQYFEGSIISYDSLIKEELLDVDRDLIETYGVVSGEVVEQMARTVAKKLHTDCSIAVSGIMGPDGGTKENPVGTVWIATQYNDKIISNKYNVGRSRRENIERTANTAMLQLLQMLKS</sequence>